<comment type="caution">
    <text evidence="2">The sequence shown here is derived from an EMBL/GenBank/DDBJ whole genome shotgun (WGS) entry which is preliminary data.</text>
</comment>
<feature type="compositionally biased region" description="Polar residues" evidence="1">
    <location>
        <begin position="1"/>
        <end position="22"/>
    </location>
</feature>
<sequence>MSTPVFVNPKSSTQVDRAQSSRGEARTPESPYIVAPPTCHVDESECYGTSGVRSTSSDSIASLSPDHPLTHTTPVLVPILRRTARMVVRVPPVMSPGLSAGMAEVAAMKRYRGTSELIFGTDSKEDEEVDESSYSDSKSEDVEDEGPTTEDEDPAAEDEGLAVRVEGSDLDDESYGLDGESHGVN</sequence>
<name>A0A699RGV0_TANCI</name>
<accession>A0A699RGV0</accession>
<dbReference type="AlphaFoldDB" id="A0A699RGV0"/>
<reference evidence="2" key="1">
    <citation type="journal article" date="2019" name="Sci. Rep.">
        <title>Draft genome of Tanacetum cinerariifolium, the natural source of mosquito coil.</title>
        <authorList>
            <person name="Yamashiro T."/>
            <person name="Shiraishi A."/>
            <person name="Satake H."/>
            <person name="Nakayama K."/>
        </authorList>
    </citation>
    <scope>NUCLEOTIDE SEQUENCE</scope>
</reference>
<protein>
    <submittedName>
        <fullName evidence="2">Uncharacterized protein</fullName>
    </submittedName>
</protein>
<gene>
    <name evidence="2" type="ORF">Tci_858509</name>
</gene>
<organism evidence="2">
    <name type="scientific">Tanacetum cinerariifolium</name>
    <name type="common">Dalmatian daisy</name>
    <name type="synonym">Chrysanthemum cinerariifolium</name>
    <dbReference type="NCBI Taxonomy" id="118510"/>
    <lineage>
        <taxon>Eukaryota</taxon>
        <taxon>Viridiplantae</taxon>
        <taxon>Streptophyta</taxon>
        <taxon>Embryophyta</taxon>
        <taxon>Tracheophyta</taxon>
        <taxon>Spermatophyta</taxon>
        <taxon>Magnoliopsida</taxon>
        <taxon>eudicotyledons</taxon>
        <taxon>Gunneridae</taxon>
        <taxon>Pentapetalae</taxon>
        <taxon>asterids</taxon>
        <taxon>campanulids</taxon>
        <taxon>Asterales</taxon>
        <taxon>Asteraceae</taxon>
        <taxon>Asteroideae</taxon>
        <taxon>Anthemideae</taxon>
        <taxon>Anthemidinae</taxon>
        <taxon>Tanacetum</taxon>
    </lineage>
</organism>
<feature type="region of interest" description="Disordered" evidence="1">
    <location>
        <begin position="1"/>
        <end position="37"/>
    </location>
</feature>
<feature type="compositionally biased region" description="Acidic residues" evidence="1">
    <location>
        <begin position="141"/>
        <end position="160"/>
    </location>
</feature>
<feature type="region of interest" description="Disordered" evidence="1">
    <location>
        <begin position="118"/>
        <end position="185"/>
    </location>
</feature>
<proteinExistence type="predicted"/>
<dbReference type="EMBL" id="BKCJ011105700">
    <property type="protein sequence ID" value="GFC86539.1"/>
    <property type="molecule type" value="Genomic_DNA"/>
</dbReference>
<evidence type="ECO:0000256" key="1">
    <source>
        <dbReference type="SAM" id="MobiDB-lite"/>
    </source>
</evidence>
<feature type="non-terminal residue" evidence="2">
    <location>
        <position position="185"/>
    </location>
</feature>
<feature type="compositionally biased region" description="Acidic residues" evidence="1">
    <location>
        <begin position="124"/>
        <end position="133"/>
    </location>
</feature>
<evidence type="ECO:0000313" key="2">
    <source>
        <dbReference type="EMBL" id="GFC86539.1"/>
    </source>
</evidence>